<comment type="caution">
    <text evidence="1">The sequence shown here is derived from an EMBL/GenBank/DDBJ whole genome shotgun (WGS) entry which is preliminary data.</text>
</comment>
<dbReference type="Proteomes" id="UP000240708">
    <property type="component" value="Unassembled WGS sequence"/>
</dbReference>
<accession>A0A2P8ECZ4</accession>
<protein>
    <submittedName>
        <fullName evidence="1">Uncharacterized protein</fullName>
    </submittedName>
</protein>
<dbReference type="EMBL" id="PYGF01000001">
    <property type="protein sequence ID" value="PSL07314.1"/>
    <property type="molecule type" value="Genomic_DNA"/>
</dbReference>
<proteinExistence type="predicted"/>
<sequence length="76" mass="9143">MGVLEFQTFQLAYTPLAKKDFVVIILTVILWRFEKQLNNLREFKNEAERFVCQNIGNNRIKNQLLKKLYGRHKIIF</sequence>
<keyword evidence="2" id="KW-1185">Reference proteome</keyword>
<dbReference type="AlphaFoldDB" id="A0A2P8ECZ4"/>
<evidence type="ECO:0000313" key="2">
    <source>
        <dbReference type="Proteomes" id="UP000240708"/>
    </source>
</evidence>
<name>A0A2P8ECZ4_9BACT</name>
<organism evidence="1 2">
    <name type="scientific">Cecembia rubra</name>
    <dbReference type="NCBI Taxonomy" id="1485585"/>
    <lineage>
        <taxon>Bacteria</taxon>
        <taxon>Pseudomonadati</taxon>
        <taxon>Bacteroidota</taxon>
        <taxon>Cytophagia</taxon>
        <taxon>Cytophagales</taxon>
        <taxon>Cyclobacteriaceae</taxon>
        <taxon>Cecembia</taxon>
    </lineage>
</organism>
<gene>
    <name evidence="1" type="ORF">CLV48_101244</name>
</gene>
<evidence type="ECO:0000313" key="1">
    <source>
        <dbReference type="EMBL" id="PSL07314.1"/>
    </source>
</evidence>
<reference evidence="1 2" key="1">
    <citation type="submission" date="2018-03" db="EMBL/GenBank/DDBJ databases">
        <title>Genomic Encyclopedia of Archaeal and Bacterial Type Strains, Phase II (KMG-II): from individual species to whole genera.</title>
        <authorList>
            <person name="Goeker M."/>
        </authorList>
    </citation>
    <scope>NUCLEOTIDE SEQUENCE [LARGE SCALE GENOMIC DNA]</scope>
    <source>
        <strain evidence="1 2">DSM 28057</strain>
    </source>
</reference>